<dbReference type="NCBIfam" id="TIGR04557">
    <property type="entry name" value="fuse_rel_SoxYZ"/>
    <property type="match status" value="1"/>
</dbReference>
<gene>
    <name evidence="4" type="ORF">OA50_01915</name>
</gene>
<evidence type="ECO:0000259" key="2">
    <source>
        <dbReference type="Pfam" id="PF08770"/>
    </source>
</evidence>
<dbReference type="Proteomes" id="UP000030960">
    <property type="component" value="Unassembled WGS sequence"/>
</dbReference>
<sequence length="261" mass="27981">MFIRTALAALIAVAGSAAAALDDPQTVLQDPMGSGMWNYHQKGLLGDPADIRFDDRVVLRAPASAEDSLNVPLLVDATAIPDVKRIVVSADYGPIPHILTYYPEQAEAKLALRFKIDQATAIRASVETHSGSWHIGSTYIDAAGGGCTAPAHAYASDDWEEKLGEVHGRLWSASGRARLVVDHPMDTGLADGIPVFIIEDLSLQDEDGTPLARLELHEPVNEDPAFTFYFDAGALPASVKVMGRDNNGNRIRGVLSEGELN</sequence>
<dbReference type="InterPro" id="IPR014756">
    <property type="entry name" value="Ig_E-set"/>
</dbReference>
<dbReference type="InterPro" id="IPR013783">
    <property type="entry name" value="Ig-like_fold"/>
</dbReference>
<dbReference type="Gene3D" id="2.60.40.10">
    <property type="entry name" value="Immunoglobulins"/>
    <property type="match status" value="1"/>
</dbReference>
<dbReference type="Pfam" id="PF13501">
    <property type="entry name" value="SoxY"/>
    <property type="match status" value="1"/>
</dbReference>
<dbReference type="STRING" id="561184.SAMN05216376_106305"/>
<reference evidence="4 5" key="1">
    <citation type="submission" date="2014-10" db="EMBL/GenBank/DDBJ databases">
        <title>Genome sequence of Ponticoccus sp. strain UMTAT08 isolated from clonal culture of toxic dinoflagellate Alexandrium tamiyavanichii.</title>
        <authorList>
            <person name="Gan H.Y."/>
            <person name="Muhd D.-D."/>
            <person name="Mohd Noor M.E."/>
            <person name="Yeong Y.S."/>
            <person name="Usup G."/>
        </authorList>
    </citation>
    <scope>NUCLEOTIDE SEQUENCE [LARGE SCALE GENOMIC DNA]</scope>
    <source>
        <strain evidence="4 5">UMTAT08</strain>
    </source>
</reference>
<comment type="caution">
    <text evidence="4">The sequence shown here is derived from an EMBL/GenBank/DDBJ whole genome shotgun (WGS) entry which is preliminary data.</text>
</comment>
<organism evidence="4 5">
    <name type="scientific">Mameliella alba</name>
    <dbReference type="NCBI Taxonomy" id="561184"/>
    <lineage>
        <taxon>Bacteria</taxon>
        <taxon>Pseudomonadati</taxon>
        <taxon>Pseudomonadota</taxon>
        <taxon>Alphaproteobacteria</taxon>
        <taxon>Rhodobacterales</taxon>
        <taxon>Roseobacteraceae</taxon>
        <taxon>Mameliella</taxon>
    </lineage>
</organism>
<feature type="chain" id="PRO_5002081310" description="Quinoprotein dehydrogenase-associated SoxYZ-like carrier" evidence="1">
    <location>
        <begin position="20"/>
        <end position="261"/>
    </location>
</feature>
<feature type="signal peptide" evidence="1">
    <location>
        <begin position="1"/>
        <end position="19"/>
    </location>
</feature>
<dbReference type="OrthoDB" id="5343309at2"/>
<dbReference type="InterPro" id="IPR030831">
    <property type="entry name" value="Fuse-rel_SoxYZ"/>
</dbReference>
<dbReference type="EMBL" id="JSUQ01000007">
    <property type="protein sequence ID" value="KHQ53385.1"/>
    <property type="molecule type" value="Genomic_DNA"/>
</dbReference>
<protein>
    <recommendedName>
        <fullName evidence="6">Quinoprotein dehydrogenase-associated SoxYZ-like carrier</fullName>
    </recommendedName>
</protein>
<dbReference type="SUPFAM" id="SSF81296">
    <property type="entry name" value="E set domains"/>
    <property type="match status" value="1"/>
</dbReference>
<feature type="domain" description="Sulphur oxidation protein SoxZ" evidence="2">
    <location>
        <begin position="176"/>
        <end position="250"/>
    </location>
</feature>
<name>A0A0B3RQI9_9RHOB</name>
<evidence type="ECO:0008006" key="6">
    <source>
        <dbReference type="Google" id="ProtNLM"/>
    </source>
</evidence>
<evidence type="ECO:0000313" key="4">
    <source>
        <dbReference type="EMBL" id="KHQ53385.1"/>
    </source>
</evidence>
<dbReference type="InterPro" id="IPR014880">
    <property type="entry name" value="SoxZ_dom"/>
</dbReference>
<proteinExistence type="predicted"/>
<evidence type="ECO:0000259" key="3">
    <source>
        <dbReference type="Pfam" id="PF13501"/>
    </source>
</evidence>
<dbReference type="Pfam" id="PF08770">
    <property type="entry name" value="SoxZ"/>
    <property type="match status" value="1"/>
</dbReference>
<dbReference type="Gene3D" id="2.60.40.2470">
    <property type="entry name" value="SoxY domain"/>
    <property type="match status" value="1"/>
</dbReference>
<dbReference type="PATRIC" id="fig|1515334.3.peg.1928"/>
<evidence type="ECO:0000313" key="5">
    <source>
        <dbReference type="Proteomes" id="UP000030960"/>
    </source>
</evidence>
<dbReference type="AlphaFoldDB" id="A0A0B3RQI9"/>
<accession>A0A0B3RQI9</accession>
<dbReference type="RefSeq" id="WP_043140272.1">
    <property type="nucleotide sequence ID" value="NZ_JSUQ01000007.1"/>
</dbReference>
<keyword evidence="1" id="KW-0732">Signal</keyword>
<evidence type="ECO:0000256" key="1">
    <source>
        <dbReference type="SAM" id="SignalP"/>
    </source>
</evidence>
<dbReference type="InterPro" id="IPR038162">
    <property type="entry name" value="SoxY_sf"/>
</dbReference>
<dbReference type="InterPro" id="IPR032711">
    <property type="entry name" value="SoxY"/>
</dbReference>
<keyword evidence="5" id="KW-1185">Reference proteome</keyword>
<feature type="domain" description="Ig-like SoxY" evidence="3">
    <location>
        <begin position="43"/>
        <end position="147"/>
    </location>
</feature>